<reference evidence="2 3" key="1">
    <citation type="submission" date="2019-12" db="EMBL/GenBank/DDBJ databases">
        <title>Whole-genome sequencing of Allorhizobium vitis.</title>
        <authorList>
            <person name="Gan H.M."/>
            <person name="Szegedi E."/>
            <person name="Burr T."/>
            <person name="Savka M.A."/>
        </authorList>
    </citation>
    <scope>NUCLEOTIDE SEQUENCE [LARGE SCALE GENOMIC DNA]</scope>
    <source>
        <strain evidence="2 3">CG415</strain>
    </source>
</reference>
<feature type="region of interest" description="Disordered" evidence="1">
    <location>
        <begin position="425"/>
        <end position="472"/>
    </location>
</feature>
<dbReference type="RefSeq" id="WP_156592970.1">
    <property type="nucleotide sequence ID" value="NZ_WPHU01000013.1"/>
</dbReference>
<evidence type="ECO:0000256" key="1">
    <source>
        <dbReference type="SAM" id="MobiDB-lite"/>
    </source>
</evidence>
<sequence>MASPGANPDITVDDGHLQNNCSYFAHVENHLYQYVALFRLIKELAESEAAREEFWEGFKTSALGHLIAYDINNGAAQTARKDAEKYAERAKEGSWEDTINQLGHDWFGYSLPWAKEGNPKAYNEHLSKAYEERAKIYQEHADIELALAKGKLKEYFVSLWNEIKRRWTECGVLYAVATTATDAAFFVGELALGAGLTAGAIKLLKSIKFMTHISGVARGVGGAVAETATVTKDTVVTVTAVMGAPGGTMRKIVRNYKAGELKADVEELQSHSGVLRKDPQAPLKEKDGPEGEKKKSNGEKGKLAEAKARQRLANEGYGDIRELRNNSDNGIDLVGRNPETGAVKIVEVKANSASLNDLQSAGGPTYTDLQVNRALNGKGNWQSMPNGMDDTAYEISDWLEGASSKDYEIWKYDVDDAGNTTFRGKADWNWKPGTKPKRLTYRDDSGSVTRKAKAIKPPSTGPPDVDNQTSPR</sequence>
<protein>
    <submittedName>
        <fullName evidence="2">Uncharacterized protein</fullName>
    </submittedName>
</protein>
<accession>A0A7K1RMB2</accession>
<feature type="region of interest" description="Disordered" evidence="1">
    <location>
        <begin position="267"/>
        <end position="306"/>
    </location>
</feature>
<comment type="caution">
    <text evidence="2">The sequence shown here is derived from an EMBL/GenBank/DDBJ whole genome shotgun (WGS) entry which is preliminary data.</text>
</comment>
<dbReference type="CDD" id="cd20702">
    <property type="entry name" value="PoNe"/>
    <property type="match status" value="1"/>
</dbReference>
<dbReference type="Proteomes" id="UP000440716">
    <property type="component" value="Unassembled WGS sequence"/>
</dbReference>
<evidence type="ECO:0000313" key="2">
    <source>
        <dbReference type="EMBL" id="MVA59174.1"/>
    </source>
</evidence>
<proteinExistence type="predicted"/>
<evidence type="ECO:0000313" key="3">
    <source>
        <dbReference type="Proteomes" id="UP000440716"/>
    </source>
</evidence>
<gene>
    <name evidence="2" type="ORF">GOZ88_24000</name>
</gene>
<dbReference type="AlphaFoldDB" id="A0A7K1RMB2"/>
<organism evidence="2 3">
    <name type="scientific">Agrobacterium vitis</name>
    <name type="common">Rhizobium vitis</name>
    <dbReference type="NCBI Taxonomy" id="373"/>
    <lineage>
        <taxon>Bacteria</taxon>
        <taxon>Pseudomonadati</taxon>
        <taxon>Pseudomonadota</taxon>
        <taxon>Alphaproteobacteria</taxon>
        <taxon>Hyphomicrobiales</taxon>
        <taxon>Rhizobiaceae</taxon>
        <taxon>Rhizobium/Agrobacterium group</taxon>
        <taxon>Agrobacterium</taxon>
    </lineage>
</organism>
<dbReference type="EMBL" id="WPHU01000013">
    <property type="protein sequence ID" value="MVA59174.1"/>
    <property type="molecule type" value="Genomic_DNA"/>
</dbReference>
<name>A0A7K1RMB2_AGRVI</name>